<feature type="signal peptide" evidence="1">
    <location>
        <begin position="1"/>
        <end position="23"/>
    </location>
</feature>
<dbReference type="KEGG" id="svp:Pan189_30730"/>
<dbReference type="Proteomes" id="UP000317318">
    <property type="component" value="Chromosome"/>
</dbReference>
<feature type="chain" id="PRO_5021826795" evidence="1">
    <location>
        <begin position="24"/>
        <end position="280"/>
    </location>
</feature>
<protein>
    <submittedName>
        <fullName evidence="2">Uncharacterized protein</fullName>
    </submittedName>
</protein>
<gene>
    <name evidence="2" type="ORF">Pan189_30730</name>
</gene>
<dbReference type="AlphaFoldDB" id="A0A517R488"/>
<dbReference type="RefSeq" id="WP_145364762.1">
    <property type="nucleotide sequence ID" value="NZ_CP036268.1"/>
</dbReference>
<reference evidence="2 3" key="1">
    <citation type="submission" date="2019-02" db="EMBL/GenBank/DDBJ databases">
        <title>Deep-cultivation of Planctomycetes and their phenomic and genomic characterization uncovers novel biology.</title>
        <authorList>
            <person name="Wiegand S."/>
            <person name="Jogler M."/>
            <person name="Boedeker C."/>
            <person name="Pinto D."/>
            <person name="Vollmers J."/>
            <person name="Rivas-Marin E."/>
            <person name="Kohn T."/>
            <person name="Peeters S.H."/>
            <person name="Heuer A."/>
            <person name="Rast P."/>
            <person name="Oberbeckmann S."/>
            <person name="Bunk B."/>
            <person name="Jeske O."/>
            <person name="Meyerdierks A."/>
            <person name="Storesund J.E."/>
            <person name="Kallscheuer N."/>
            <person name="Luecker S."/>
            <person name="Lage O.M."/>
            <person name="Pohl T."/>
            <person name="Merkel B.J."/>
            <person name="Hornburger P."/>
            <person name="Mueller R.-W."/>
            <person name="Bruemmer F."/>
            <person name="Labrenz M."/>
            <person name="Spormann A.M."/>
            <person name="Op den Camp H."/>
            <person name="Overmann J."/>
            <person name="Amann R."/>
            <person name="Jetten M.S.M."/>
            <person name="Mascher T."/>
            <person name="Medema M.H."/>
            <person name="Devos D.P."/>
            <person name="Kaster A.-K."/>
            <person name="Ovreas L."/>
            <person name="Rohde M."/>
            <person name="Galperin M.Y."/>
            <person name="Jogler C."/>
        </authorList>
    </citation>
    <scope>NUCLEOTIDE SEQUENCE [LARGE SCALE GENOMIC DNA]</scope>
    <source>
        <strain evidence="2 3">Pan189</strain>
    </source>
</reference>
<name>A0A517R488_9PLAN</name>
<sequence length="280" mass="31699" precursor="true">MPSLNPATLILSWLFIAISTAQAGDLGFIPGDAVFFSRLTKDFINNLEPDSGEISLSYDSPLEPGLCGHAGIWKLKITDCEPALYNRLREASPGIRNFVRAEDGTEWEVKAPHLFAYPKSYEPHYPLGLRFNEGWPDIEIEVPKLFAKDRWGTARLGSRSSSYRGHLSDPDAILYEWAHAKSVSPLPVRMPADVNWNRFADPVEEPATVRADDIRLFVIEDGALLKHYRREIKNGAEISDLSLKVLGNEESQELYWIPGGELINWKEYERRELDDSGRID</sequence>
<dbReference type="OrthoDB" id="289989at2"/>
<accession>A0A517R488</accession>
<keyword evidence="1" id="KW-0732">Signal</keyword>
<evidence type="ECO:0000313" key="2">
    <source>
        <dbReference type="EMBL" id="QDT38677.1"/>
    </source>
</evidence>
<proteinExistence type="predicted"/>
<evidence type="ECO:0000256" key="1">
    <source>
        <dbReference type="SAM" id="SignalP"/>
    </source>
</evidence>
<organism evidence="2 3">
    <name type="scientific">Stratiformator vulcanicus</name>
    <dbReference type="NCBI Taxonomy" id="2527980"/>
    <lineage>
        <taxon>Bacteria</taxon>
        <taxon>Pseudomonadati</taxon>
        <taxon>Planctomycetota</taxon>
        <taxon>Planctomycetia</taxon>
        <taxon>Planctomycetales</taxon>
        <taxon>Planctomycetaceae</taxon>
        <taxon>Stratiformator</taxon>
    </lineage>
</organism>
<keyword evidence="3" id="KW-1185">Reference proteome</keyword>
<evidence type="ECO:0000313" key="3">
    <source>
        <dbReference type="Proteomes" id="UP000317318"/>
    </source>
</evidence>
<dbReference type="EMBL" id="CP036268">
    <property type="protein sequence ID" value="QDT38677.1"/>
    <property type="molecule type" value="Genomic_DNA"/>
</dbReference>